<feature type="compositionally biased region" description="Basic and acidic residues" evidence="3">
    <location>
        <begin position="274"/>
        <end position="284"/>
    </location>
</feature>
<dbReference type="GO" id="GO:0062129">
    <property type="term" value="C:chitin-based extracellular matrix"/>
    <property type="evidence" value="ECO:0007669"/>
    <property type="project" value="TreeGrafter"/>
</dbReference>
<dbReference type="Pfam" id="PF00379">
    <property type="entry name" value="Chitin_bind_4"/>
    <property type="match status" value="1"/>
</dbReference>
<sequence length="304" mass="33929">MDSHSTFICCLVVLCSLQITLGTHHHGGGHSNIYREQNGWGKYSFGYDIHDPWGNKNFRKEHGEFTKKGGHVVGSYGIYDAKGRLRLVKYTAGKNGFVATIKTNEPGTGDVDSAGVYFNGGDHHKGKWLYDVGTHHKDHWGKHSHHDVHPGHHGHHSHKIHGLGKAHGYIAAASELKGSSGSPRQRKYDDKGFPYDGNQSHGPVNANGFDQRGFKVADYDSSPKQRGFPERERNSNKPNFHGKHGFDRDSFQANFDENRFGEGKFGDGKLGFNNDRDGDGEYKRLAGNYPRSEEGHKFGKQSFD</sequence>
<feature type="region of interest" description="Disordered" evidence="3">
    <location>
        <begin position="175"/>
        <end position="304"/>
    </location>
</feature>
<evidence type="ECO:0000256" key="4">
    <source>
        <dbReference type="SAM" id="SignalP"/>
    </source>
</evidence>
<dbReference type="EnsemblMetazoa" id="tetur11g06050.1">
    <property type="protein sequence ID" value="tetur11g06050.1"/>
    <property type="gene ID" value="tetur11g06050"/>
</dbReference>
<dbReference type="OrthoDB" id="8021718at2759"/>
<feature type="compositionally biased region" description="Basic and acidic residues" evidence="3">
    <location>
        <begin position="212"/>
        <end position="235"/>
    </location>
</feature>
<proteinExistence type="predicted"/>
<evidence type="ECO:0000313" key="5">
    <source>
        <dbReference type="EnsemblMetazoa" id="tetur11g06050.1"/>
    </source>
</evidence>
<dbReference type="GO" id="GO:0008010">
    <property type="term" value="F:structural constituent of chitin-based larval cuticle"/>
    <property type="evidence" value="ECO:0007669"/>
    <property type="project" value="TreeGrafter"/>
</dbReference>
<feature type="compositionally biased region" description="Basic and acidic residues" evidence="3">
    <location>
        <begin position="291"/>
        <end position="304"/>
    </location>
</feature>
<feature type="chain" id="PRO_5004591622" evidence="4">
    <location>
        <begin position="23"/>
        <end position="304"/>
    </location>
</feature>
<dbReference type="KEGG" id="tut:107363949"/>
<accession>T1KHY2</accession>
<gene>
    <name evidence="5" type="primary">107363949</name>
</gene>
<dbReference type="InterPro" id="IPR000618">
    <property type="entry name" value="Insect_cuticle"/>
</dbReference>
<reference evidence="6" key="1">
    <citation type="submission" date="2011-08" db="EMBL/GenBank/DDBJ databases">
        <authorList>
            <person name="Rombauts S."/>
        </authorList>
    </citation>
    <scope>NUCLEOTIDE SEQUENCE</scope>
    <source>
        <strain evidence="6">London</strain>
    </source>
</reference>
<evidence type="ECO:0000313" key="6">
    <source>
        <dbReference type="Proteomes" id="UP000015104"/>
    </source>
</evidence>
<evidence type="ECO:0000256" key="2">
    <source>
        <dbReference type="PROSITE-ProRule" id="PRU00497"/>
    </source>
</evidence>
<reference evidence="5" key="2">
    <citation type="submission" date="2015-06" db="UniProtKB">
        <authorList>
            <consortium name="EnsemblMetazoa"/>
        </authorList>
    </citation>
    <scope>IDENTIFICATION</scope>
</reference>
<dbReference type="OMA" id="NIYREQN"/>
<feature type="compositionally biased region" description="Basic and acidic residues" evidence="3">
    <location>
        <begin position="244"/>
        <end position="267"/>
    </location>
</feature>
<dbReference type="InterPro" id="IPR050468">
    <property type="entry name" value="Cuticle_Struct_Prot"/>
</dbReference>
<dbReference type="Proteomes" id="UP000015104">
    <property type="component" value="Unassembled WGS sequence"/>
</dbReference>
<dbReference type="PANTHER" id="PTHR10380">
    <property type="entry name" value="CUTICLE PROTEIN"/>
    <property type="match status" value="1"/>
</dbReference>
<feature type="signal peptide" evidence="4">
    <location>
        <begin position="1"/>
        <end position="22"/>
    </location>
</feature>
<keyword evidence="4" id="KW-0732">Signal</keyword>
<dbReference type="PANTHER" id="PTHR10380:SF173">
    <property type="entry name" value="CUTICULAR PROTEIN 47EF, ISOFORM C-RELATED"/>
    <property type="match status" value="1"/>
</dbReference>
<evidence type="ECO:0000256" key="1">
    <source>
        <dbReference type="ARBA" id="ARBA00022460"/>
    </source>
</evidence>
<name>T1KHY2_TETUR</name>
<dbReference type="EMBL" id="CAEY01000080">
    <property type="status" value="NOT_ANNOTATED_CDS"/>
    <property type="molecule type" value="Genomic_DNA"/>
</dbReference>
<protein>
    <submittedName>
        <fullName evidence="5">Uncharacterized protein</fullName>
    </submittedName>
</protein>
<evidence type="ECO:0000256" key="3">
    <source>
        <dbReference type="SAM" id="MobiDB-lite"/>
    </source>
</evidence>
<feature type="region of interest" description="Disordered" evidence="3">
    <location>
        <begin position="140"/>
        <end position="160"/>
    </location>
</feature>
<organism evidence="5 6">
    <name type="scientific">Tetranychus urticae</name>
    <name type="common">Two-spotted spider mite</name>
    <dbReference type="NCBI Taxonomy" id="32264"/>
    <lineage>
        <taxon>Eukaryota</taxon>
        <taxon>Metazoa</taxon>
        <taxon>Ecdysozoa</taxon>
        <taxon>Arthropoda</taxon>
        <taxon>Chelicerata</taxon>
        <taxon>Arachnida</taxon>
        <taxon>Acari</taxon>
        <taxon>Acariformes</taxon>
        <taxon>Trombidiformes</taxon>
        <taxon>Prostigmata</taxon>
        <taxon>Eleutherengona</taxon>
        <taxon>Raphignathae</taxon>
        <taxon>Tetranychoidea</taxon>
        <taxon>Tetranychidae</taxon>
        <taxon>Tetranychus</taxon>
    </lineage>
</organism>
<keyword evidence="1 2" id="KW-0193">Cuticle</keyword>
<keyword evidence="6" id="KW-1185">Reference proteome</keyword>
<dbReference type="PROSITE" id="PS51155">
    <property type="entry name" value="CHIT_BIND_RR_2"/>
    <property type="match status" value="1"/>
</dbReference>
<dbReference type="AlphaFoldDB" id="T1KHY2"/>
<dbReference type="HOGENOM" id="CLU_916240_0_0_1"/>